<evidence type="ECO:0000313" key="2">
    <source>
        <dbReference type="Proteomes" id="UP000256845"/>
    </source>
</evidence>
<dbReference type="RefSeq" id="WP_147301097.1">
    <property type="nucleotide sequence ID" value="NZ_QRDW01000017.1"/>
</dbReference>
<name>A0A3D9H3T3_9PROT</name>
<gene>
    <name evidence="1" type="ORF">DFP90_11749</name>
</gene>
<comment type="caution">
    <text evidence="1">The sequence shown here is derived from an EMBL/GenBank/DDBJ whole genome shotgun (WGS) entry which is preliminary data.</text>
</comment>
<evidence type="ECO:0000313" key="1">
    <source>
        <dbReference type="EMBL" id="RED44145.1"/>
    </source>
</evidence>
<protein>
    <submittedName>
        <fullName evidence="1">Uncharacterized protein</fullName>
    </submittedName>
</protein>
<organism evidence="1 2">
    <name type="scientific">Aestuariispira insulae</name>
    <dbReference type="NCBI Taxonomy" id="1461337"/>
    <lineage>
        <taxon>Bacteria</taxon>
        <taxon>Pseudomonadati</taxon>
        <taxon>Pseudomonadota</taxon>
        <taxon>Alphaproteobacteria</taxon>
        <taxon>Rhodospirillales</taxon>
        <taxon>Kiloniellaceae</taxon>
        <taxon>Aestuariispira</taxon>
    </lineage>
</organism>
<dbReference type="Proteomes" id="UP000256845">
    <property type="component" value="Unassembled WGS sequence"/>
</dbReference>
<keyword evidence="2" id="KW-1185">Reference proteome</keyword>
<accession>A0A3D9H3T3</accession>
<proteinExistence type="predicted"/>
<reference evidence="1 2" key="1">
    <citation type="submission" date="2018-07" db="EMBL/GenBank/DDBJ databases">
        <title>Genomic Encyclopedia of Type Strains, Phase III (KMG-III): the genomes of soil and plant-associated and newly described type strains.</title>
        <authorList>
            <person name="Whitman W."/>
        </authorList>
    </citation>
    <scope>NUCLEOTIDE SEQUENCE [LARGE SCALE GENOMIC DNA]</scope>
    <source>
        <strain evidence="1 2">CECT 8488</strain>
    </source>
</reference>
<sequence>MTISHDAVWDRITSEGRRKANSMIVTSRVLGREELMGLLSVSDTEELSEALADLKSGAGLLSIAEIYKVWDHLSKWLDHNGTPPHLEGLEGRLKEIVVSAWEDASKV</sequence>
<dbReference type="EMBL" id="QRDW01000017">
    <property type="protein sequence ID" value="RED44145.1"/>
    <property type="molecule type" value="Genomic_DNA"/>
</dbReference>
<dbReference type="AlphaFoldDB" id="A0A3D9H3T3"/>